<evidence type="ECO:0000313" key="3">
    <source>
        <dbReference type="Proteomes" id="UP001630127"/>
    </source>
</evidence>
<comment type="caution">
    <text evidence="2">The sequence shown here is derived from an EMBL/GenBank/DDBJ whole genome shotgun (WGS) entry which is preliminary data.</text>
</comment>
<protein>
    <submittedName>
        <fullName evidence="2">Uncharacterized protein</fullName>
    </submittedName>
</protein>
<reference evidence="2 3" key="1">
    <citation type="submission" date="2024-11" db="EMBL/GenBank/DDBJ databases">
        <title>A near-complete genome assembly of Cinchona calisaya.</title>
        <authorList>
            <person name="Lian D.C."/>
            <person name="Zhao X.W."/>
            <person name="Wei L."/>
        </authorList>
    </citation>
    <scope>NUCLEOTIDE SEQUENCE [LARGE SCALE GENOMIC DNA]</scope>
    <source>
        <tissue evidence="2">Nenye</tissue>
    </source>
</reference>
<keyword evidence="3" id="KW-1185">Reference proteome</keyword>
<name>A0ABD3AUW8_9GENT</name>
<accession>A0ABD3AUW8</accession>
<proteinExistence type="predicted"/>
<dbReference type="Proteomes" id="UP001630127">
    <property type="component" value="Unassembled WGS sequence"/>
</dbReference>
<dbReference type="AlphaFoldDB" id="A0ABD3AUW8"/>
<dbReference type="EMBL" id="JBJUIK010000002">
    <property type="protein sequence ID" value="KAL3534950.1"/>
    <property type="molecule type" value="Genomic_DNA"/>
</dbReference>
<organism evidence="2 3">
    <name type="scientific">Cinchona calisaya</name>
    <dbReference type="NCBI Taxonomy" id="153742"/>
    <lineage>
        <taxon>Eukaryota</taxon>
        <taxon>Viridiplantae</taxon>
        <taxon>Streptophyta</taxon>
        <taxon>Embryophyta</taxon>
        <taxon>Tracheophyta</taxon>
        <taxon>Spermatophyta</taxon>
        <taxon>Magnoliopsida</taxon>
        <taxon>eudicotyledons</taxon>
        <taxon>Gunneridae</taxon>
        <taxon>Pentapetalae</taxon>
        <taxon>asterids</taxon>
        <taxon>lamiids</taxon>
        <taxon>Gentianales</taxon>
        <taxon>Rubiaceae</taxon>
        <taxon>Cinchonoideae</taxon>
        <taxon>Cinchoneae</taxon>
        <taxon>Cinchona</taxon>
    </lineage>
</organism>
<sequence>MLELQLMAEELVEVMKKFALSETEKRGSGLDFSDVRKNDVNLKLSLIGKVVGEKPIHTLGSKRYANQVWNLPLHWLSNDAGRKIGSIFESIDKVVNKSNEEGTVGETRNRYRGGMSLDKREVFEKLKKDPRERANGRCNIMSGKQKKSN</sequence>
<evidence type="ECO:0000313" key="2">
    <source>
        <dbReference type="EMBL" id="KAL3534950.1"/>
    </source>
</evidence>
<feature type="region of interest" description="Disordered" evidence="1">
    <location>
        <begin position="128"/>
        <end position="149"/>
    </location>
</feature>
<gene>
    <name evidence="2" type="ORF">ACH5RR_003411</name>
</gene>
<evidence type="ECO:0000256" key="1">
    <source>
        <dbReference type="SAM" id="MobiDB-lite"/>
    </source>
</evidence>